<reference evidence="1 2" key="1">
    <citation type="journal article" date="2011" name="PLoS Genet.">
        <title>Comparative genomic analysis of human fungal pathogens causing paracoccidioidomycosis.</title>
        <authorList>
            <person name="Desjardins C.A."/>
            <person name="Champion M.D."/>
            <person name="Holder J.W."/>
            <person name="Muszewska A."/>
            <person name="Goldberg J."/>
            <person name="Bailao A.M."/>
            <person name="Brigido M.M."/>
            <person name="Ferreira M.E."/>
            <person name="Garcia A.M."/>
            <person name="Grynberg M."/>
            <person name="Gujja S."/>
            <person name="Heiman D.I."/>
            <person name="Henn M.R."/>
            <person name="Kodira C.D."/>
            <person name="Leon-Narvaez H."/>
            <person name="Longo L.V."/>
            <person name="Ma L.J."/>
            <person name="Malavazi I."/>
            <person name="Matsuo A.L."/>
            <person name="Morais F.V."/>
            <person name="Pereira M."/>
            <person name="Rodriguez-Brito S."/>
            <person name="Sakthikumar S."/>
            <person name="Salem-Izacc S.M."/>
            <person name="Sykes S.M."/>
            <person name="Teixeira M.M."/>
            <person name="Vallejo M.C."/>
            <person name="Walter M.E."/>
            <person name="Yandava C."/>
            <person name="Young S."/>
            <person name="Zeng Q."/>
            <person name="Zucker J."/>
            <person name="Felipe M.S."/>
            <person name="Goldman G.H."/>
            <person name="Haas B.J."/>
            <person name="McEwen J.G."/>
            <person name="Nino-Vega G."/>
            <person name="Puccia R."/>
            <person name="San-Blas G."/>
            <person name="Soares C.M."/>
            <person name="Birren B.W."/>
            <person name="Cuomo C.A."/>
        </authorList>
    </citation>
    <scope>NUCLEOTIDE SEQUENCE [LARGE SCALE GENOMIC DNA]</scope>
    <source>
        <strain evidence="1 2">Pb18</strain>
    </source>
</reference>
<evidence type="ECO:0000313" key="2">
    <source>
        <dbReference type="Proteomes" id="UP000001628"/>
    </source>
</evidence>
<dbReference type="RefSeq" id="XP_010763861.1">
    <property type="nucleotide sequence ID" value="XM_010765559.1"/>
</dbReference>
<keyword evidence="2" id="KW-1185">Reference proteome</keyword>
<dbReference type="KEGG" id="pbn:PADG_12484"/>
<gene>
    <name evidence="1" type="ORF">PADG_12484</name>
</gene>
<dbReference type="VEuPathDB" id="FungiDB:PADG_12484"/>
<dbReference type="AlphaFoldDB" id="A0A0A0HVG9"/>
<dbReference type="HOGENOM" id="CLU_1289294_0_0_1"/>
<dbReference type="EMBL" id="KN275975">
    <property type="protein sequence ID" value="KGM91430.1"/>
    <property type="molecule type" value="Genomic_DNA"/>
</dbReference>
<dbReference type="GeneID" id="22588381"/>
<dbReference type="InParanoid" id="A0A0A0HVG9"/>
<name>A0A0A0HVG9_PARBD</name>
<dbReference type="Proteomes" id="UP000001628">
    <property type="component" value="Unassembled WGS sequence"/>
</dbReference>
<dbReference type="eggNOG" id="KOG1075">
    <property type="taxonomic scope" value="Eukaryota"/>
</dbReference>
<organism evidence="1 2">
    <name type="scientific">Paracoccidioides brasiliensis (strain Pb18)</name>
    <dbReference type="NCBI Taxonomy" id="502780"/>
    <lineage>
        <taxon>Eukaryota</taxon>
        <taxon>Fungi</taxon>
        <taxon>Dikarya</taxon>
        <taxon>Ascomycota</taxon>
        <taxon>Pezizomycotina</taxon>
        <taxon>Eurotiomycetes</taxon>
        <taxon>Eurotiomycetidae</taxon>
        <taxon>Onygenales</taxon>
        <taxon>Ajellomycetaceae</taxon>
        <taxon>Paracoccidioides</taxon>
    </lineage>
</organism>
<protein>
    <submittedName>
        <fullName evidence="1">Uncharacterized protein</fullName>
    </submittedName>
</protein>
<sequence length="214" mass="23107">MEPSSSSTSADSSKSRNVTSIHLNLYDLMASNLLAAHKAETQKSHAEALAAANMLDQIEEDLDVMKAKDLSKALILEAAVKFITIKSADSIDANDAKASIYAKTAVDSINIIKTSAIILQKPLLKNNLREEKTLQILACLPSDHLAHKASSIATLRKLKTELLRSLTAVITAVQVISSGIVIISRSLQDMKTLLAQKNVLAATLINAQIEKKEH</sequence>
<accession>A0A0A0HVG9</accession>
<proteinExistence type="predicted"/>
<evidence type="ECO:0000313" key="1">
    <source>
        <dbReference type="EMBL" id="KGM91430.1"/>
    </source>
</evidence>